<dbReference type="PANTHER" id="PTHR43280">
    <property type="entry name" value="ARAC-FAMILY TRANSCRIPTIONAL REGULATOR"/>
    <property type="match status" value="1"/>
</dbReference>
<dbReference type="AlphaFoldDB" id="A0A5P2G4I1"/>
<gene>
    <name evidence="5" type="ORF">E0W69_008385</name>
</gene>
<dbReference type="Pfam" id="PF12833">
    <property type="entry name" value="HTH_18"/>
    <property type="match status" value="1"/>
</dbReference>
<dbReference type="Gene3D" id="2.60.120.10">
    <property type="entry name" value="Jelly Rolls"/>
    <property type="match status" value="1"/>
</dbReference>
<dbReference type="PROSITE" id="PS01124">
    <property type="entry name" value="HTH_ARAC_FAMILY_2"/>
    <property type="match status" value="1"/>
</dbReference>
<proteinExistence type="predicted"/>
<dbReference type="EMBL" id="CP044016">
    <property type="protein sequence ID" value="QES88670.1"/>
    <property type="molecule type" value="Genomic_DNA"/>
</dbReference>
<dbReference type="GO" id="GO:0003700">
    <property type="term" value="F:DNA-binding transcription factor activity"/>
    <property type="evidence" value="ECO:0007669"/>
    <property type="project" value="InterPro"/>
</dbReference>
<keyword evidence="6" id="KW-1185">Reference proteome</keyword>
<dbReference type="RefSeq" id="WP_131329638.1">
    <property type="nucleotide sequence ID" value="NZ_CP044016.1"/>
</dbReference>
<evidence type="ECO:0000256" key="2">
    <source>
        <dbReference type="ARBA" id="ARBA00023125"/>
    </source>
</evidence>
<name>A0A5P2G4I1_9BACT</name>
<dbReference type="OrthoDB" id="1096411at2"/>
<protein>
    <submittedName>
        <fullName evidence="5">Helix-turn-helix domain-containing protein</fullName>
    </submittedName>
</protein>
<dbReference type="Gene3D" id="1.10.10.60">
    <property type="entry name" value="Homeodomain-like"/>
    <property type="match status" value="1"/>
</dbReference>
<evidence type="ECO:0000313" key="5">
    <source>
        <dbReference type="EMBL" id="QES88670.1"/>
    </source>
</evidence>
<reference evidence="5 6" key="1">
    <citation type="submission" date="2019-09" db="EMBL/GenBank/DDBJ databases">
        <title>Complete genome sequence of Arachidicoccus sp. B3-10 isolated from apple orchard soil.</title>
        <authorList>
            <person name="Kim H.S."/>
            <person name="Han K.-I."/>
            <person name="Suh M.K."/>
            <person name="Lee K.C."/>
            <person name="Eom M.K."/>
            <person name="Kim J.-S."/>
            <person name="Kang S.W."/>
            <person name="Sin Y."/>
            <person name="Lee J.-S."/>
        </authorList>
    </citation>
    <scope>NUCLEOTIDE SEQUENCE [LARGE SCALE GENOMIC DNA]</scope>
    <source>
        <strain evidence="5 6">B3-10</strain>
    </source>
</reference>
<dbReference type="InterPro" id="IPR009057">
    <property type="entry name" value="Homeodomain-like_sf"/>
</dbReference>
<dbReference type="InterPro" id="IPR003313">
    <property type="entry name" value="AraC-bd"/>
</dbReference>
<dbReference type="Proteomes" id="UP000292424">
    <property type="component" value="Chromosome"/>
</dbReference>
<dbReference type="InterPro" id="IPR037923">
    <property type="entry name" value="HTH-like"/>
</dbReference>
<dbReference type="GO" id="GO:0043565">
    <property type="term" value="F:sequence-specific DNA binding"/>
    <property type="evidence" value="ECO:0007669"/>
    <property type="project" value="InterPro"/>
</dbReference>
<organism evidence="5 6">
    <name type="scientific">Rhizosphaericola mali</name>
    <dbReference type="NCBI Taxonomy" id="2545455"/>
    <lineage>
        <taxon>Bacteria</taxon>
        <taxon>Pseudomonadati</taxon>
        <taxon>Bacteroidota</taxon>
        <taxon>Chitinophagia</taxon>
        <taxon>Chitinophagales</taxon>
        <taxon>Chitinophagaceae</taxon>
        <taxon>Rhizosphaericola</taxon>
    </lineage>
</organism>
<dbReference type="InterPro" id="IPR018060">
    <property type="entry name" value="HTH_AraC"/>
</dbReference>
<accession>A0A5P2G4I1</accession>
<dbReference type="PANTHER" id="PTHR43280:SF32">
    <property type="entry name" value="TRANSCRIPTIONAL REGULATORY PROTEIN"/>
    <property type="match status" value="1"/>
</dbReference>
<evidence type="ECO:0000256" key="3">
    <source>
        <dbReference type="ARBA" id="ARBA00023163"/>
    </source>
</evidence>
<keyword evidence="1" id="KW-0805">Transcription regulation</keyword>
<dbReference type="InterPro" id="IPR014710">
    <property type="entry name" value="RmlC-like_jellyroll"/>
</dbReference>
<evidence type="ECO:0000259" key="4">
    <source>
        <dbReference type="PROSITE" id="PS01124"/>
    </source>
</evidence>
<dbReference type="SMART" id="SM00342">
    <property type="entry name" value="HTH_ARAC"/>
    <property type="match status" value="1"/>
</dbReference>
<evidence type="ECO:0000313" key="6">
    <source>
        <dbReference type="Proteomes" id="UP000292424"/>
    </source>
</evidence>
<feature type="domain" description="HTH araC/xylS-type" evidence="4">
    <location>
        <begin position="185"/>
        <end position="283"/>
    </location>
</feature>
<keyword evidence="2" id="KW-0238">DNA-binding</keyword>
<dbReference type="SUPFAM" id="SSF46689">
    <property type="entry name" value="Homeodomain-like"/>
    <property type="match status" value="1"/>
</dbReference>
<evidence type="ECO:0000256" key="1">
    <source>
        <dbReference type="ARBA" id="ARBA00023015"/>
    </source>
</evidence>
<dbReference type="KEGG" id="arac:E0W69_008385"/>
<dbReference type="Pfam" id="PF02311">
    <property type="entry name" value="AraC_binding"/>
    <property type="match status" value="1"/>
</dbReference>
<keyword evidence="3" id="KW-0804">Transcription</keyword>
<dbReference type="SUPFAM" id="SSF51215">
    <property type="entry name" value="Regulatory protein AraC"/>
    <property type="match status" value="1"/>
</dbReference>
<sequence>MVIKTNFVPRQLLLNDLPIKLIPFDQFVHELSQRPHRHDHYTLMWITKGHGFQNIDEQLFEMRTNRLFFIHPGQIHKMLDLEREGWLLLFDEVIYKTFLRYHPSEELYGIMDNTADSPFVDLDQHTTSLFEKIFQILEVESKNASSDSNLFAHLISILILNANKLFDLQKNIVTIERNGEKEIVRKVKHLIEKNFKHKQNVEFYSQQLNIQPRRLNNITKTIIGLSVHELLEERLLTESKILLETSPYTVKEICYTLGFTDPSYYNRFFKKKSGITPLQFRHNLKLKKLG</sequence>